<evidence type="ECO:0000313" key="1">
    <source>
        <dbReference type="EMBL" id="MBX45781.1"/>
    </source>
</evidence>
<dbReference type="EMBL" id="GGEC01065297">
    <property type="protein sequence ID" value="MBX45781.1"/>
    <property type="molecule type" value="Transcribed_RNA"/>
</dbReference>
<sequence length="30" mass="3661">MSFFINPCNFDKPIRVYKELHLQVYCLTKI</sequence>
<name>A0A2P2NTR8_RHIMU</name>
<accession>A0A2P2NTR8</accession>
<dbReference type="AlphaFoldDB" id="A0A2P2NTR8"/>
<reference evidence="1" key="1">
    <citation type="submission" date="2018-02" db="EMBL/GenBank/DDBJ databases">
        <title>Rhizophora mucronata_Transcriptome.</title>
        <authorList>
            <person name="Meera S.P."/>
            <person name="Sreeshan A."/>
            <person name="Augustine A."/>
        </authorList>
    </citation>
    <scope>NUCLEOTIDE SEQUENCE</scope>
    <source>
        <tissue evidence="1">Leaf</tissue>
    </source>
</reference>
<proteinExistence type="predicted"/>
<protein>
    <submittedName>
        <fullName evidence="1">Uncharacterized protein</fullName>
    </submittedName>
</protein>
<organism evidence="1">
    <name type="scientific">Rhizophora mucronata</name>
    <name type="common">Asiatic mangrove</name>
    <dbReference type="NCBI Taxonomy" id="61149"/>
    <lineage>
        <taxon>Eukaryota</taxon>
        <taxon>Viridiplantae</taxon>
        <taxon>Streptophyta</taxon>
        <taxon>Embryophyta</taxon>
        <taxon>Tracheophyta</taxon>
        <taxon>Spermatophyta</taxon>
        <taxon>Magnoliopsida</taxon>
        <taxon>eudicotyledons</taxon>
        <taxon>Gunneridae</taxon>
        <taxon>Pentapetalae</taxon>
        <taxon>rosids</taxon>
        <taxon>fabids</taxon>
        <taxon>Malpighiales</taxon>
        <taxon>Rhizophoraceae</taxon>
        <taxon>Rhizophora</taxon>
    </lineage>
</organism>